<comment type="caution">
    <text evidence="3">The sequence shown here is derived from an EMBL/GenBank/DDBJ whole genome shotgun (WGS) entry which is preliminary data.</text>
</comment>
<proteinExistence type="predicted"/>
<feature type="region of interest" description="Disordered" evidence="1">
    <location>
        <begin position="45"/>
        <end position="84"/>
    </location>
</feature>
<evidence type="ECO:0000256" key="2">
    <source>
        <dbReference type="SAM" id="Phobius"/>
    </source>
</evidence>
<evidence type="ECO:0000313" key="3">
    <source>
        <dbReference type="EMBL" id="EOM76202.1"/>
    </source>
</evidence>
<protein>
    <submittedName>
        <fullName evidence="3">Lipase</fullName>
    </submittedName>
</protein>
<dbReference type="EMBL" id="APMY01000074">
    <property type="protein sequence ID" value="EOM76202.1"/>
    <property type="molecule type" value="Genomic_DNA"/>
</dbReference>
<accession>R7WLM3</accession>
<keyword evidence="2" id="KW-0812">Transmembrane</keyword>
<feature type="compositionally biased region" description="Basic and acidic residues" evidence="1">
    <location>
        <begin position="65"/>
        <end position="74"/>
    </location>
</feature>
<name>R7WLM3_9NOCA</name>
<keyword evidence="2" id="KW-1133">Transmembrane helix</keyword>
<sequence>MRDDHDMRIVREAVSGVVVPLVVVSILVGAVILGTSEANAAPAPQLPVGATVPTEPGPRQFGRSEATRYDRDRPGAAPAGTNDFGCVPSAAHPRPVILVHGTDASAYSDWAMIAPILVDDGRCVFALDYGRVPDRDGNALGDMRTSAHQLAAFVDVVRERTGAESVDLVGYSQGANVARWYVNLLGGAAVVERWVGLASPSRGSIAYGLAPLLAAIPGGPDLVEALTSLAVRQQMAGSPELAELNAGGDTVPGVTYTTIGSRVDEMIQPASSMALDGPDTHAVFVQDGCPQDLSGHFLAPYDPYVADLVRLALDPSAEPRAACVPVRLGTGIAQVVLDSHS</sequence>
<dbReference type="PATRIC" id="fig|1273125.3.peg.2344"/>
<dbReference type="Gene3D" id="3.40.50.1820">
    <property type="entry name" value="alpha/beta hydrolase"/>
    <property type="match status" value="1"/>
</dbReference>
<dbReference type="PANTHER" id="PTHR32015:SF1">
    <property type="entry name" value="LIPASE"/>
    <property type="match status" value="1"/>
</dbReference>
<keyword evidence="4" id="KW-1185">Reference proteome</keyword>
<dbReference type="AlphaFoldDB" id="R7WLM3"/>
<gene>
    <name evidence="3" type="ORF">Rrhod_2451</name>
</gene>
<keyword evidence="2" id="KW-0472">Membrane</keyword>
<dbReference type="GO" id="GO:0016042">
    <property type="term" value="P:lipid catabolic process"/>
    <property type="evidence" value="ECO:0007669"/>
    <property type="project" value="InterPro"/>
</dbReference>
<feature type="transmembrane region" description="Helical" evidence="2">
    <location>
        <begin position="12"/>
        <end position="33"/>
    </location>
</feature>
<reference evidence="3 4" key="1">
    <citation type="journal article" date="2013" name="Genome Announc.">
        <title>Draft Genome Sequence of Rhodococcus rhodnii Strain LMG5362, a Symbiont of Rhodnius prolixus (Hemiptera, Reduviidae, Triatominae), the Principle Vector of Trypanosoma cruzi.</title>
        <authorList>
            <person name="Pachebat J.A."/>
            <person name="van Keulen G."/>
            <person name="Whitten M.M."/>
            <person name="Girdwood S."/>
            <person name="Del Sol R."/>
            <person name="Dyson P.J."/>
            <person name="Facey P.D."/>
        </authorList>
    </citation>
    <scope>NUCLEOTIDE SEQUENCE [LARGE SCALE GENOMIC DNA]</scope>
    <source>
        <strain evidence="3 4">LMG 5362</strain>
    </source>
</reference>
<dbReference type="Pfam" id="PF01674">
    <property type="entry name" value="Lipase_2"/>
    <property type="match status" value="1"/>
</dbReference>
<dbReference type="GO" id="GO:0016298">
    <property type="term" value="F:lipase activity"/>
    <property type="evidence" value="ECO:0007669"/>
    <property type="project" value="TreeGrafter"/>
</dbReference>
<dbReference type="InterPro" id="IPR002918">
    <property type="entry name" value="Lipase_EstA/Esterase_EstB"/>
</dbReference>
<dbReference type="SUPFAM" id="SSF53474">
    <property type="entry name" value="alpha/beta-Hydrolases"/>
    <property type="match status" value="1"/>
</dbReference>
<organism evidence="3 4">
    <name type="scientific">Rhodococcus rhodnii LMG 5362</name>
    <dbReference type="NCBI Taxonomy" id="1273125"/>
    <lineage>
        <taxon>Bacteria</taxon>
        <taxon>Bacillati</taxon>
        <taxon>Actinomycetota</taxon>
        <taxon>Actinomycetes</taxon>
        <taxon>Mycobacteriales</taxon>
        <taxon>Nocardiaceae</taxon>
        <taxon>Rhodococcus</taxon>
    </lineage>
</organism>
<evidence type="ECO:0000313" key="4">
    <source>
        <dbReference type="Proteomes" id="UP000013525"/>
    </source>
</evidence>
<dbReference type="PANTHER" id="PTHR32015">
    <property type="entry name" value="FASTING INDUCED LIPASE"/>
    <property type="match status" value="1"/>
</dbReference>
<dbReference type="Proteomes" id="UP000013525">
    <property type="component" value="Unassembled WGS sequence"/>
</dbReference>
<dbReference type="InterPro" id="IPR029058">
    <property type="entry name" value="AB_hydrolase_fold"/>
</dbReference>
<dbReference type="eggNOG" id="COG1075">
    <property type="taxonomic scope" value="Bacteria"/>
</dbReference>
<evidence type="ECO:0000256" key="1">
    <source>
        <dbReference type="SAM" id="MobiDB-lite"/>
    </source>
</evidence>